<accession>A0A6J6LXX5</accession>
<reference evidence="5" key="1">
    <citation type="submission" date="2020-05" db="EMBL/GenBank/DDBJ databases">
        <authorList>
            <person name="Chiriac C."/>
            <person name="Salcher M."/>
            <person name="Ghai R."/>
            <person name="Kavagutti S V."/>
        </authorList>
    </citation>
    <scope>NUCLEOTIDE SEQUENCE</scope>
</reference>
<dbReference type="InterPro" id="IPR036138">
    <property type="entry name" value="PBP_dimer_sf"/>
</dbReference>
<dbReference type="Pfam" id="PF00905">
    <property type="entry name" value="Transpeptidase"/>
    <property type="match status" value="1"/>
</dbReference>
<dbReference type="EMBL" id="CAEZXB010000001">
    <property type="protein sequence ID" value="CAB4665315.1"/>
    <property type="molecule type" value="Genomic_DNA"/>
</dbReference>
<organism evidence="5">
    <name type="scientific">freshwater metagenome</name>
    <dbReference type="NCBI Taxonomy" id="449393"/>
    <lineage>
        <taxon>unclassified sequences</taxon>
        <taxon>metagenomes</taxon>
        <taxon>ecological metagenomes</taxon>
    </lineage>
</organism>
<protein>
    <submittedName>
        <fullName evidence="5">Unannotated protein</fullName>
    </submittedName>
</protein>
<dbReference type="Gene3D" id="3.40.710.10">
    <property type="entry name" value="DD-peptidase/beta-lactamase superfamily"/>
    <property type="match status" value="1"/>
</dbReference>
<dbReference type="InterPro" id="IPR012338">
    <property type="entry name" value="Beta-lactam/transpept-like"/>
</dbReference>
<feature type="domain" description="Penicillin-binding protein dimerisation" evidence="4">
    <location>
        <begin position="52"/>
        <end position="209"/>
    </location>
</feature>
<gene>
    <name evidence="5" type="ORF">UFOPK2342_00099</name>
</gene>
<sequence length="600" mass="63414">MKSNNQRVRAVYLLFILVFVIIAGRLIQVQGVSAAAYASRASRELYQTAPLAASRGAITDKDGVPFARSIASVNITVDQQLVLDPARAAEIVAPIISLPVSTVQSRLTGDRRFAYVAKDVTPAVWKSVKEAIAAENTKRSYGKYISGFYSEDAFHRDYPAGALGASFLGFVSASGHGGGGLEYALDPVLAGKDGSYTYAQNGGGQVIPTAHDVLTPASAGKEVRLTIDRDIQWVAQQSITAAVKKANALSGTVIVMEPATGKILAMATAPTFDPNNISKATPDLLATPAVSDPYEPGSTGKVMTMAAAIEEKVVTPTTLFTVPDKIKRGNRYFGDHDKHATWKLTTAGILAKSSNTGTIQIGEKMKPSTLHSYLTKFGIGTKTGLELAGESSGLLSPVDRWSGTTAPTVAFGQGYSLTTIQATSVFATLANDGVQVKPTLVSGYVDQAGHYSPKSVSKGVRIISSETAQKVRLMMESVLSDEGTAPGARIPGYRVAGKTGTANRIDASGQYHGYTASFIGFAPAENPKFVINVTIQDPHGEHFGSLLGGPVFKEVMSFALKSYHVPPSSQTVTLLPMNEKEMKALAAKKSQSETKTVSKA</sequence>
<dbReference type="InterPro" id="IPR005311">
    <property type="entry name" value="PBP_dimer"/>
</dbReference>
<dbReference type="GO" id="GO:0008658">
    <property type="term" value="F:penicillin binding"/>
    <property type="evidence" value="ECO:0007669"/>
    <property type="project" value="InterPro"/>
</dbReference>
<dbReference type="AlphaFoldDB" id="A0A6J6LXX5"/>
<feature type="domain" description="Penicillin-binding protein transpeptidase" evidence="3">
    <location>
        <begin position="251"/>
        <end position="556"/>
    </location>
</feature>
<comment type="subcellular location">
    <subcellularLocation>
        <location evidence="1">Membrane</location>
    </subcellularLocation>
</comment>
<dbReference type="PANTHER" id="PTHR30627">
    <property type="entry name" value="PEPTIDOGLYCAN D,D-TRANSPEPTIDASE"/>
    <property type="match status" value="1"/>
</dbReference>
<dbReference type="GO" id="GO:0005886">
    <property type="term" value="C:plasma membrane"/>
    <property type="evidence" value="ECO:0007669"/>
    <property type="project" value="TreeGrafter"/>
</dbReference>
<dbReference type="InterPro" id="IPR001460">
    <property type="entry name" value="PCN-bd_Tpept"/>
</dbReference>
<dbReference type="PANTHER" id="PTHR30627:SF1">
    <property type="entry name" value="PEPTIDOGLYCAN D,D-TRANSPEPTIDASE FTSI"/>
    <property type="match status" value="1"/>
</dbReference>
<evidence type="ECO:0000259" key="3">
    <source>
        <dbReference type="Pfam" id="PF00905"/>
    </source>
</evidence>
<evidence type="ECO:0000256" key="1">
    <source>
        <dbReference type="ARBA" id="ARBA00004370"/>
    </source>
</evidence>
<name>A0A6J6LXX5_9ZZZZ</name>
<dbReference type="Gene3D" id="3.30.450.330">
    <property type="match status" value="1"/>
</dbReference>
<evidence type="ECO:0000313" key="5">
    <source>
        <dbReference type="EMBL" id="CAB4665315.1"/>
    </source>
</evidence>
<dbReference type="SUPFAM" id="SSF56601">
    <property type="entry name" value="beta-lactamase/transpeptidase-like"/>
    <property type="match status" value="1"/>
</dbReference>
<evidence type="ECO:0000259" key="4">
    <source>
        <dbReference type="Pfam" id="PF03717"/>
    </source>
</evidence>
<dbReference type="GO" id="GO:0071555">
    <property type="term" value="P:cell wall organization"/>
    <property type="evidence" value="ECO:0007669"/>
    <property type="project" value="TreeGrafter"/>
</dbReference>
<dbReference type="Gene3D" id="3.90.1310.10">
    <property type="entry name" value="Penicillin-binding protein 2a (Domain 2)"/>
    <property type="match status" value="1"/>
</dbReference>
<evidence type="ECO:0000256" key="2">
    <source>
        <dbReference type="ARBA" id="ARBA00023136"/>
    </source>
</evidence>
<dbReference type="Pfam" id="PF03717">
    <property type="entry name" value="PBP_dimer"/>
    <property type="match status" value="1"/>
</dbReference>
<keyword evidence="2" id="KW-0472">Membrane</keyword>
<proteinExistence type="predicted"/>
<dbReference type="SUPFAM" id="SSF56519">
    <property type="entry name" value="Penicillin binding protein dimerisation domain"/>
    <property type="match status" value="1"/>
</dbReference>
<dbReference type="InterPro" id="IPR050515">
    <property type="entry name" value="Beta-lactam/transpept"/>
</dbReference>